<organism evidence="4 5">
    <name type="scientific">Porites lobata</name>
    <dbReference type="NCBI Taxonomy" id="104759"/>
    <lineage>
        <taxon>Eukaryota</taxon>
        <taxon>Metazoa</taxon>
        <taxon>Cnidaria</taxon>
        <taxon>Anthozoa</taxon>
        <taxon>Hexacorallia</taxon>
        <taxon>Scleractinia</taxon>
        <taxon>Fungiina</taxon>
        <taxon>Poritidae</taxon>
        <taxon>Porites</taxon>
    </lineage>
</organism>
<evidence type="ECO:0000313" key="4">
    <source>
        <dbReference type="EMBL" id="CAH3189636.1"/>
    </source>
</evidence>
<proteinExistence type="predicted"/>
<evidence type="ECO:0000259" key="3">
    <source>
        <dbReference type="Pfam" id="PF25273"/>
    </source>
</evidence>
<dbReference type="Proteomes" id="UP001159405">
    <property type="component" value="Unassembled WGS sequence"/>
</dbReference>
<dbReference type="PANTHER" id="PTHR34415:SF1">
    <property type="entry name" value="INTEGRASE CATALYTIC DOMAIN-CONTAINING PROTEIN"/>
    <property type="match status" value="1"/>
</dbReference>
<name>A0ABN8SFG4_9CNID</name>
<feature type="coiled-coil region" evidence="1">
    <location>
        <begin position="322"/>
        <end position="349"/>
    </location>
</feature>
<keyword evidence="5" id="KW-1185">Reference proteome</keyword>
<dbReference type="Pfam" id="PF25273">
    <property type="entry name" value="DUF7869"/>
    <property type="match status" value="1"/>
</dbReference>
<feature type="compositionally biased region" description="Polar residues" evidence="2">
    <location>
        <begin position="52"/>
        <end position="68"/>
    </location>
</feature>
<feature type="region of interest" description="Disordered" evidence="2">
    <location>
        <begin position="39"/>
        <end position="82"/>
    </location>
</feature>
<dbReference type="EMBL" id="CALNXK010000745">
    <property type="protein sequence ID" value="CAH3189636.1"/>
    <property type="molecule type" value="Genomic_DNA"/>
</dbReference>
<reference evidence="4 5" key="1">
    <citation type="submission" date="2022-05" db="EMBL/GenBank/DDBJ databases">
        <authorList>
            <consortium name="Genoscope - CEA"/>
            <person name="William W."/>
        </authorList>
    </citation>
    <scope>NUCLEOTIDE SEQUENCE [LARGE SCALE GENOMIC DNA]</scope>
</reference>
<keyword evidence="1" id="KW-0175">Coiled coil</keyword>
<evidence type="ECO:0000313" key="5">
    <source>
        <dbReference type="Proteomes" id="UP001159405"/>
    </source>
</evidence>
<accession>A0ABN8SFG4</accession>
<protein>
    <recommendedName>
        <fullName evidence="3">DUF7869 domain-containing protein</fullName>
    </recommendedName>
</protein>
<evidence type="ECO:0000256" key="1">
    <source>
        <dbReference type="SAM" id="Coils"/>
    </source>
</evidence>
<dbReference type="PANTHER" id="PTHR34415">
    <property type="entry name" value="INTEGRASE CATALYTIC DOMAIN-CONTAINING PROTEIN"/>
    <property type="match status" value="1"/>
</dbReference>
<gene>
    <name evidence="4" type="ORF">PLOB_00044280</name>
</gene>
<dbReference type="InterPro" id="IPR057191">
    <property type="entry name" value="DUF7869"/>
</dbReference>
<comment type="caution">
    <text evidence="4">The sequence shown here is derived from an EMBL/GenBank/DDBJ whole genome shotgun (WGS) entry which is preliminary data.</text>
</comment>
<evidence type="ECO:0000256" key="2">
    <source>
        <dbReference type="SAM" id="MobiDB-lite"/>
    </source>
</evidence>
<sequence>MDINFFDDCGLEGHDHLHYELAQVRSEYLAADVEQIHPCEPTSSEDSEVTAALNSTESTLDSVDCTPQRNKDDTTLDQDQDYDDFTTPIKSFLERGCDCRYGRNQSSCTKSLDFDEVVDHRMQCIELSSVELDLIVLGALQSHFSRSKEKKRIRMNYFFRDIQVCKKTFLFVYGIGKSRLENLKAHFKRDGIVPRTHANTSRLPKNTLNHEVLDRTVTFIKNFAAEQAVSLPGRYPKFKDFKVQLLPSSESKASLWRRYKKASEDKNLSAVSYTKFVDLWNSLTPYIVIMKPASDLCSLCQLNNGKIAANVNVSEQEKLNCLHNQEKHLQEAKLEREFMKKNIAECKDLEYPGRSITSLTTTISYVHDFFISHGAGETNAQINADNCGAQNKNNFFIWYYSWRILCGLHKSILYSFLIAGHTKFSPDWCFGLLKQSFRRHYVSSLFDLMSAVDKSTVSGVNISKLCGLHDGTLLVPVYDWVTFLEPYYKKIPGISTFHHFRFSKDHPGVVFCRTLVDSPEIEFQILKNLEIRPPNQLPPKIVPSGLGEERKRYLYREIREFCRPGTEDMVAPAP</sequence>
<feature type="domain" description="DUF7869" evidence="3">
    <location>
        <begin position="382"/>
        <end position="509"/>
    </location>
</feature>